<evidence type="ECO:0000313" key="5">
    <source>
        <dbReference type="EMBL" id="CAD7629574.1"/>
    </source>
</evidence>
<sequence length="887" mass="100765">MDNLQEICDYLKTITKLTNNCHKESIDWQTFDEIVSEVCHLCDNDLNFADIYSTIESDLNELMADQTLDGRSRGLWRSADAMIRCIVLLNPLNAEELVSNQNFMTIRLTVIKVISMTIIPYVSQHFQRITELFLTIDGNGLTQTDRQLISRQFVLNLTTILIRLLNAKSLISRILLEDCFAPLMASLMTVRHDSESDVDKEMIGQQLSSLLTDFDHLVVIRNLLLLSRCRAIKWSNNEISKCLSQCLCQRAGLLSLINAVVDTDQTSQRQTTLHQRYQAIGTIVSAMPALYCSLRQYYEIIGGQVLELLLSVDPNHHTIGSIILMSLENRNQKLSQELITDKILNLFLKTETEQPIDGSIGAVNAEEGIDSQSDNELSEMKQNSLTMCLQIVKILLKEKDKLKSEDTNQLKQLVPSLDVLSMNQSFDETLRNTAIEMKNQIELFSNHKDFIGSNSKLNNEFELAMTELNDPIMPARAHALIKLKQLIYAKDKQLLDNRSQLINALKMCLNDTESYIYLSAVNTLSTLAIQCTDDVLPVLIQEFADNELSEMKQNSLTMCLQIVKILLKEKDKLKSEDTNQLKQLVPSLNVLSMNQAFDETLRNTAIEMKNQIELFSNHKDFIGGNSKLNNEFELAMTELNDPIMPARAHALIKLKQLIYAKDKQLLDNRSQLINALKMCLNDTESYIYLSAVNTLSTLAIQCTDDVLPVLIQEFADSERPVEERVKVGEVLVRLSKCIGDFGHHYSRQYITCFLNGAKSPEPAIRISSLSNLGQFCGSLRFALKPYLVELMSCVEALLKTDHSIEVKRSSVMLLHLMLKGIDRDTIEAVDQLLKEIYRLLRHVYSTTIDDILQLHAQLAINEIDRIVKEMFQNRSTSITKNIQILSL</sequence>
<comment type="similarity">
    <text evidence="1">Belongs to the Tango6 family.</text>
</comment>
<protein>
    <submittedName>
        <fullName evidence="5">Uncharacterized protein</fullName>
    </submittedName>
</protein>
<dbReference type="InterPro" id="IPR019414">
    <property type="entry name" value="Rtp1_C2"/>
</dbReference>
<feature type="domain" description="RNA polymerase II assembly factor Rtp1 C-terminal" evidence="3">
    <location>
        <begin position="633"/>
        <end position="739"/>
    </location>
</feature>
<feature type="domain" description="TANGO6 HEAT repeat" evidence="4">
    <location>
        <begin position="247"/>
        <end position="404"/>
    </location>
</feature>
<dbReference type="Pfam" id="PF10304">
    <property type="entry name" value="RTP1_C2"/>
    <property type="match status" value="1"/>
</dbReference>
<dbReference type="PANTHER" id="PTHR20959:SF1">
    <property type="entry name" value="TRANSPORT AND GOLGI ORGANIZATION PROTEIN 6 HOMOLOG"/>
    <property type="match status" value="1"/>
</dbReference>
<gene>
    <name evidence="5" type="ORF">OSB1V03_LOCUS9989</name>
</gene>
<evidence type="ECO:0000313" key="6">
    <source>
        <dbReference type="Proteomes" id="UP000759131"/>
    </source>
</evidence>
<reference evidence="5" key="1">
    <citation type="submission" date="2020-11" db="EMBL/GenBank/DDBJ databases">
        <authorList>
            <person name="Tran Van P."/>
        </authorList>
    </citation>
    <scope>NUCLEOTIDE SEQUENCE</scope>
</reference>
<feature type="domain" description="RNA polymerase II assembly factor Rtp1 C-terminal" evidence="2">
    <location>
        <begin position="833"/>
        <end position="864"/>
    </location>
</feature>
<evidence type="ECO:0000256" key="1">
    <source>
        <dbReference type="ARBA" id="ARBA00005724"/>
    </source>
</evidence>
<proteinExistence type="inferred from homology"/>
<dbReference type="OrthoDB" id="39591at2759"/>
<dbReference type="InterPro" id="IPR019451">
    <property type="entry name" value="Rtp1_C1"/>
</dbReference>
<dbReference type="Proteomes" id="UP000759131">
    <property type="component" value="Unassembled WGS sequence"/>
</dbReference>
<feature type="domain" description="RNA polymerase II assembly factor Rtp1 C-terminal" evidence="3">
    <location>
        <begin position="462"/>
        <end position="564"/>
    </location>
</feature>
<dbReference type="PANTHER" id="PTHR20959">
    <property type="entry name" value="TRANSPORT AND GOLGI ORGANIZATION PROTEIN 6 FAMILY MEMBER"/>
    <property type="match status" value="1"/>
</dbReference>
<dbReference type="Pfam" id="PF10363">
    <property type="entry name" value="RTP1_C1"/>
    <property type="match status" value="2"/>
</dbReference>
<dbReference type="Pfam" id="PF23565">
    <property type="entry name" value="ARM_TANGO6"/>
    <property type="match status" value="1"/>
</dbReference>
<dbReference type="AlphaFoldDB" id="A0A7R9KUA8"/>
<keyword evidence="6" id="KW-1185">Reference proteome</keyword>
<dbReference type="InterPro" id="IPR039600">
    <property type="entry name" value="TANGO6/Rtp1"/>
</dbReference>
<dbReference type="EMBL" id="CAJPIZ010007032">
    <property type="protein sequence ID" value="CAG2110004.1"/>
    <property type="molecule type" value="Genomic_DNA"/>
</dbReference>
<dbReference type="InterPro" id="IPR011989">
    <property type="entry name" value="ARM-like"/>
</dbReference>
<name>A0A7R9KUA8_9ACAR</name>
<dbReference type="EMBL" id="OC861607">
    <property type="protein sequence ID" value="CAD7629574.1"/>
    <property type="molecule type" value="Genomic_DNA"/>
</dbReference>
<dbReference type="GO" id="GO:0009306">
    <property type="term" value="P:protein secretion"/>
    <property type="evidence" value="ECO:0007669"/>
    <property type="project" value="TreeGrafter"/>
</dbReference>
<organism evidence="5">
    <name type="scientific">Medioppia subpectinata</name>
    <dbReference type="NCBI Taxonomy" id="1979941"/>
    <lineage>
        <taxon>Eukaryota</taxon>
        <taxon>Metazoa</taxon>
        <taxon>Ecdysozoa</taxon>
        <taxon>Arthropoda</taxon>
        <taxon>Chelicerata</taxon>
        <taxon>Arachnida</taxon>
        <taxon>Acari</taxon>
        <taxon>Acariformes</taxon>
        <taxon>Sarcoptiformes</taxon>
        <taxon>Oribatida</taxon>
        <taxon>Brachypylina</taxon>
        <taxon>Oppioidea</taxon>
        <taxon>Oppiidae</taxon>
        <taxon>Medioppia</taxon>
    </lineage>
</organism>
<dbReference type="InterPro" id="IPR016024">
    <property type="entry name" value="ARM-type_fold"/>
</dbReference>
<dbReference type="Gene3D" id="1.25.10.10">
    <property type="entry name" value="Leucine-rich Repeat Variant"/>
    <property type="match status" value="2"/>
</dbReference>
<evidence type="ECO:0000259" key="3">
    <source>
        <dbReference type="Pfam" id="PF10363"/>
    </source>
</evidence>
<evidence type="ECO:0000259" key="4">
    <source>
        <dbReference type="Pfam" id="PF23565"/>
    </source>
</evidence>
<evidence type="ECO:0000259" key="2">
    <source>
        <dbReference type="Pfam" id="PF10304"/>
    </source>
</evidence>
<dbReference type="SUPFAM" id="SSF48371">
    <property type="entry name" value="ARM repeat"/>
    <property type="match status" value="1"/>
</dbReference>
<accession>A0A7R9KUA8</accession>
<dbReference type="InterPro" id="IPR057407">
    <property type="entry name" value="HEAT_TANGO6"/>
</dbReference>